<feature type="region of interest" description="Disordered" evidence="2">
    <location>
        <begin position="206"/>
        <end position="306"/>
    </location>
</feature>
<feature type="compositionally biased region" description="Low complexity" evidence="2">
    <location>
        <begin position="273"/>
        <end position="286"/>
    </location>
</feature>
<evidence type="ECO:0000313" key="5">
    <source>
        <dbReference type="Proteomes" id="UP000887568"/>
    </source>
</evidence>
<feature type="compositionally biased region" description="Polar residues" evidence="2">
    <location>
        <begin position="978"/>
        <end position="989"/>
    </location>
</feature>
<feature type="compositionally biased region" description="Basic residues" evidence="2">
    <location>
        <begin position="287"/>
        <end position="306"/>
    </location>
</feature>
<evidence type="ECO:0000259" key="3">
    <source>
        <dbReference type="PROSITE" id="PS50157"/>
    </source>
</evidence>
<dbReference type="Gene3D" id="3.40.30.10">
    <property type="entry name" value="Glutaredoxin"/>
    <property type="match status" value="1"/>
</dbReference>
<evidence type="ECO:0000256" key="2">
    <source>
        <dbReference type="SAM" id="MobiDB-lite"/>
    </source>
</evidence>
<dbReference type="SUPFAM" id="SSF52833">
    <property type="entry name" value="Thioredoxin-like"/>
    <property type="match status" value="1"/>
</dbReference>
<dbReference type="RefSeq" id="XP_038045324.1">
    <property type="nucleotide sequence ID" value="XM_038189396.1"/>
</dbReference>
<dbReference type="SMART" id="SM00355">
    <property type="entry name" value="ZnF_C2H2"/>
    <property type="match status" value="6"/>
</dbReference>
<keyword evidence="1" id="KW-0862">Zinc</keyword>
<feature type="domain" description="C2H2-type" evidence="3">
    <location>
        <begin position="768"/>
        <end position="791"/>
    </location>
</feature>
<dbReference type="PROSITE" id="PS50157">
    <property type="entry name" value="ZINC_FINGER_C2H2_2"/>
    <property type="match status" value="3"/>
</dbReference>
<keyword evidence="1" id="KW-0479">Metal-binding</keyword>
<evidence type="ECO:0000313" key="4">
    <source>
        <dbReference type="EnsemblMetazoa" id="XP_038045324.1"/>
    </source>
</evidence>
<organism evidence="4 5">
    <name type="scientific">Patiria miniata</name>
    <name type="common">Bat star</name>
    <name type="synonym">Asterina miniata</name>
    <dbReference type="NCBI Taxonomy" id="46514"/>
    <lineage>
        <taxon>Eukaryota</taxon>
        <taxon>Metazoa</taxon>
        <taxon>Echinodermata</taxon>
        <taxon>Eleutherozoa</taxon>
        <taxon>Asterozoa</taxon>
        <taxon>Asteroidea</taxon>
        <taxon>Valvatacea</taxon>
        <taxon>Valvatida</taxon>
        <taxon>Asterinidae</taxon>
        <taxon>Patiria</taxon>
    </lineage>
</organism>
<accession>A0A913Z076</accession>
<dbReference type="OrthoDB" id="2445133at2759"/>
<feature type="compositionally biased region" description="Low complexity" evidence="2">
    <location>
        <begin position="118"/>
        <end position="156"/>
    </location>
</feature>
<feature type="region of interest" description="Disordered" evidence="2">
    <location>
        <begin position="978"/>
        <end position="1002"/>
    </location>
</feature>
<dbReference type="PANTHER" id="PTHR46424:SF1">
    <property type="entry name" value="UBX DOMAIN-CONTAINING PROTEIN 4"/>
    <property type="match status" value="1"/>
</dbReference>
<dbReference type="AlphaFoldDB" id="A0A913Z076"/>
<keyword evidence="5" id="KW-1185">Reference proteome</keyword>
<name>A0A913Z076_PATMI</name>
<dbReference type="GO" id="GO:0008270">
    <property type="term" value="F:zinc ion binding"/>
    <property type="evidence" value="ECO:0007669"/>
    <property type="project" value="UniProtKB-KW"/>
</dbReference>
<feature type="region of interest" description="Disordered" evidence="2">
    <location>
        <begin position="112"/>
        <end position="172"/>
    </location>
</feature>
<feature type="compositionally biased region" description="Low complexity" evidence="2">
    <location>
        <begin position="850"/>
        <end position="861"/>
    </location>
</feature>
<feature type="compositionally biased region" description="Basic and acidic residues" evidence="2">
    <location>
        <begin position="218"/>
        <end position="272"/>
    </location>
</feature>
<feature type="compositionally biased region" description="Basic residues" evidence="2">
    <location>
        <begin position="990"/>
        <end position="1001"/>
    </location>
</feature>
<dbReference type="EnsemblMetazoa" id="XM_038189396.1">
    <property type="protein sequence ID" value="XP_038045324.1"/>
    <property type="gene ID" value="LOC119719922"/>
</dbReference>
<dbReference type="GO" id="GO:0036503">
    <property type="term" value="P:ERAD pathway"/>
    <property type="evidence" value="ECO:0007669"/>
    <property type="project" value="TreeGrafter"/>
</dbReference>
<dbReference type="InterPro" id="IPR013087">
    <property type="entry name" value="Znf_C2H2_type"/>
</dbReference>
<dbReference type="Gene3D" id="3.30.160.60">
    <property type="entry name" value="Classic Zinc Finger"/>
    <property type="match status" value="3"/>
</dbReference>
<feature type="domain" description="C2H2-type" evidence="3">
    <location>
        <begin position="315"/>
        <end position="342"/>
    </location>
</feature>
<sequence>MRWFVGSITDAITTAKQRNVLFVVYVRGDDDASTQMDTTWEDQEISQLCEDSGMVAVKFNADSDEFKQFSQYYPVKCVPCVSFISGSTGEPIEGTDGYINSSEFKQRIQKVLERTKQASSTTPSTRAPASTSSPATVASDSSTSPQTSTVSQASPTLQASATAASQDQKKELSKLEKAARLRQKMEEIHQRKEAEKEEELKKKEIDRRKVGQAVQKSMQERSDQEARRVAQELRKEKEEERLAKERVREQIARDRAEKQSRYESNKREREKSQVAAQEAAQAANQAPKRKINMLKGRKRKKTPKRLQRFQSGKIYICPQCLKEYIAKGSLRRHLKIEHGPKVFSWCRRCEYQCNRRDNLRRHYIQYHTEYVRDLETIAFETLEQRNHRVRLEIAEKRLATSKAKGSQKRKTGTKTWNVRKSFRRDSSAATSCVNLIGNERTPSGSMTQQSLHEDSQENLGGTYKQVKWAPVKMEPEEMLLLPSSLIPSSSSLGPASKNPVSSPLWADMTRQQHKYWTGCAYQCPECIMTFQHSSSLFQHLQKEHGGMPLFFCQHCSFRSKGMDNMRKHYYKIHPLHQEDVDVITSESILQTEIREQQETLGGIERVADHGQGSSQSLLCGHNNSSFYFKMPETVNQLTGPGSGLCPDASNIHVHTEQLADAIMASSTDGLPVPGIPFLQQDSSLPTEQTTKDSCLTISQEAISDVGHVFPVGEEESSYCAISQPIYDSDNSASDINMTCSSEPVHTLGDIQHAIEWSPPKGKEAGGCFKCPKCSREYLQLGSLNRHLRLDHGPPTCFWCRHCEFRTNRKDNFKRHYKQSHPQNIEEVKAINVETSEEKENRERQEEMKNRQSPRSRGSIRGSGQGMRDVGKDETHLQRIESVSTSSVAKNMEEHLSTQTNELCQERATSQSISSKSSVLSPRVQLVKMFYPEHIKSSNVAAPTCCEHAGTDSASESCNNSPQSKTSDTIMQESQNPLQGMTTSNATKTSHSIRHSKRKSQHITRSLAESILPLSHEKKSYNKVKDLPVYTPEEETSNKRFGFINSLQHKVMDGSVNNLPTCTPQRNVTCNTSHTVVKSPHTSTYINSDERLEALSPPTINMTKNVAQDCSNAQQSISNLPQINTHNTGYELPTINVTNNAARDLHNSHQSETVDNTRHNSQTLQQQNAACIDLPGLVGSARGSSANNVVQEESPVTSTSEGPCIPLTRLEEVLRGNVTKVIEESHTVIYKDGTRIREETVKRTYEVIFQADFGNGTVKPC</sequence>
<feature type="domain" description="C2H2-type" evidence="3">
    <location>
        <begin position="521"/>
        <end position="549"/>
    </location>
</feature>
<feature type="compositionally biased region" description="Basic and acidic residues" evidence="2">
    <location>
        <begin position="868"/>
        <end position="877"/>
    </location>
</feature>
<evidence type="ECO:0000256" key="1">
    <source>
        <dbReference type="PROSITE-ProRule" id="PRU00042"/>
    </source>
</evidence>
<protein>
    <recommendedName>
        <fullName evidence="3">C2H2-type domain-containing protein</fullName>
    </recommendedName>
</protein>
<dbReference type="InterPro" id="IPR036249">
    <property type="entry name" value="Thioredoxin-like_sf"/>
</dbReference>
<dbReference type="InterPro" id="IPR036236">
    <property type="entry name" value="Znf_C2H2_sf"/>
</dbReference>
<dbReference type="PANTHER" id="PTHR46424">
    <property type="entry name" value="UBX DOMAIN-CONTAINING PROTEIN 4"/>
    <property type="match status" value="1"/>
</dbReference>
<dbReference type="SUPFAM" id="SSF57667">
    <property type="entry name" value="beta-beta-alpha zinc fingers"/>
    <property type="match status" value="2"/>
</dbReference>
<proteinExistence type="predicted"/>
<dbReference type="CTD" id="23190"/>
<dbReference type="Pfam" id="PF23187">
    <property type="entry name" value="UBX7_N"/>
    <property type="match status" value="1"/>
</dbReference>
<feature type="compositionally biased region" description="Basic and acidic residues" evidence="2">
    <location>
        <begin position="835"/>
        <end position="849"/>
    </location>
</feature>
<feature type="region of interest" description="Disordered" evidence="2">
    <location>
        <begin position="829"/>
        <end position="877"/>
    </location>
</feature>
<dbReference type="Proteomes" id="UP000887568">
    <property type="component" value="Unplaced"/>
</dbReference>
<dbReference type="GO" id="GO:0005783">
    <property type="term" value="C:endoplasmic reticulum"/>
    <property type="evidence" value="ECO:0007669"/>
    <property type="project" value="TreeGrafter"/>
</dbReference>
<keyword evidence="1" id="KW-0863">Zinc-finger</keyword>
<reference evidence="4" key="1">
    <citation type="submission" date="2022-11" db="UniProtKB">
        <authorList>
            <consortium name="EnsemblMetazoa"/>
        </authorList>
    </citation>
    <scope>IDENTIFICATION</scope>
</reference>
<feature type="compositionally biased region" description="Polar residues" evidence="2">
    <location>
        <begin position="157"/>
        <end position="166"/>
    </location>
</feature>
<dbReference type="PROSITE" id="PS00028">
    <property type="entry name" value="ZINC_FINGER_C2H2_1"/>
    <property type="match status" value="4"/>
</dbReference>
<dbReference type="GeneID" id="119719922"/>